<evidence type="ECO:0000313" key="2">
    <source>
        <dbReference type="Proteomes" id="UP000053864"/>
    </source>
</evidence>
<dbReference type="Proteomes" id="UP000053864">
    <property type="component" value="Unassembled WGS sequence"/>
</dbReference>
<feature type="non-terminal residue" evidence="1">
    <location>
        <position position="1"/>
    </location>
</feature>
<dbReference type="AlphaFoldDB" id="W2J051"/>
<organism evidence="1 2">
    <name type="scientific">Phytophthora nicotianae</name>
    <name type="common">Potato buckeye rot agent</name>
    <name type="synonym">Phytophthora parasitica</name>
    <dbReference type="NCBI Taxonomy" id="4792"/>
    <lineage>
        <taxon>Eukaryota</taxon>
        <taxon>Sar</taxon>
        <taxon>Stramenopiles</taxon>
        <taxon>Oomycota</taxon>
        <taxon>Peronosporomycetes</taxon>
        <taxon>Peronosporales</taxon>
        <taxon>Peronosporaceae</taxon>
        <taxon>Phytophthora</taxon>
    </lineage>
</organism>
<reference evidence="1 2" key="1">
    <citation type="submission" date="2013-11" db="EMBL/GenBank/DDBJ databases">
        <title>The Genome Sequence of Phytophthora parasitica CJ05E6.</title>
        <authorList>
            <consortium name="The Broad Institute Genomics Platform"/>
            <person name="Russ C."/>
            <person name="Tyler B."/>
            <person name="Panabieres F."/>
            <person name="Shan W."/>
            <person name="Tripathy S."/>
            <person name="Grunwald N."/>
            <person name="Machado M."/>
            <person name="Johnson C.S."/>
            <person name="Arredondo F."/>
            <person name="Hong C."/>
            <person name="Coffey M."/>
            <person name="Young S.K."/>
            <person name="Zeng Q."/>
            <person name="Gargeya S."/>
            <person name="Fitzgerald M."/>
            <person name="Abouelleil A."/>
            <person name="Alvarado L."/>
            <person name="Chapman S.B."/>
            <person name="Gainer-Dewar J."/>
            <person name="Goldberg J."/>
            <person name="Griggs A."/>
            <person name="Gujja S."/>
            <person name="Hansen M."/>
            <person name="Howarth C."/>
            <person name="Imamovic A."/>
            <person name="Ireland A."/>
            <person name="Larimer J."/>
            <person name="McCowan C."/>
            <person name="Murphy C."/>
            <person name="Pearson M."/>
            <person name="Poon T.W."/>
            <person name="Priest M."/>
            <person name="Roberts A."/>
            <person name="Saif S."/>
            <person name="Shea T."/>
            <person name="Sykes S."/>
            <person name="Wortman J."/>
            <person name="Nusbaum C."/>
            <person name="Birren B."/>
        </authorList>
    </citation>
    <scope>NUCLEOTIDE SEQUENCE [LARGE SCALE GENOMIC DNA]</scope>
    <source>
        <strain evidence="1 2">CJ05E6</strain>
    </source>
</reference>
<sequence>RPTGPPDACGENCPWSFRKAGRRRNGEIGRRRSFVCGRTSQGRRIAEPAV</sequence>
<gene>
    <name evidence="1" type="ORF">L916_08916</name>
</gene>
<name>W2J051_PHYNI</name>
<dbReference type="EMBL" id="KI673017">
    <property type="protein sequence ID" value="ETL39785.1"/>
    <property type="molecule type" value="Genomic_DNA"/>
</dbReference>
<accession>W2J051</accession>
<feature type="non-terminal residue" evidence="1">
    <location>
        <position position="50"/>
    </location>
</feature>
<protein>
    <submittedName>
        <fullName evidence="1">Uncharacterized protein</fullName>
    </submittedName>
</protein>
<evidence type="ECO:0000313" key="1">
    <source>
        <dbReference type="EMBL" id="ETL39785.1"/>
    </source>
</evidence>
<proteinExistence type="predicted"/>